<comment type="caution">
    <text evidence="2">The sequence shown here is derived from an EMBL/GenBank/DDBJ whole genome shotgun (WGS) entry which is preliminary data.</text>
</comment>
<accession>A0A061JIZ2</accession>
<reference evidence="2 3" key="1">
    <citation type="journal article" date="2013" name="Genome Announc.">
        <title>Draft Genome Sequence of Holospora undulata Strain HU1, a Micronucleus-Specific Symbiont of the Ciliate Paramecium caudatum.</title>
        <authorList>
            <person name="Dohra H."/>
            <person name="Suzuki H."/>
            <person name="Suzuki T."/>
            <person name="Tanaka K."/>
            <person name="Fujishima M."/>
        </authorList>
    </citation>
    <scope>NUCLEOTIDE SEQUENCE [LARGE SCALE GENOMIC DNA]</scope>
    <source>
        <strain evidence="2 3">HU1</strain>
    </source>
</reference>
<dbReference type="Proteomes" id="UP000026922">
    <property type="component" value="Unassembled WGS sequence"/>
</dbReference>
<sequence>MPNVMGALIGGAIIAIGLITDFCYTEVFVSWVVQILLPDSPAKSVIVKDNTSFHKGKDMQKFWPDFSILSSLFT</sequence>
<organism evidence="2 3">
    <name type="scientific">Holospora undulata HU1</name>
    <dbReference type="NCBI Taxonomy" id="1321371"/>
    <lineage>
        <taxon>Bacteria</taxon>
        <taxon>Pseudomonadati</taxon>
        <taxon>Pseudomonadota</taxon>
        <taxon>Alphaproteobacteria</taxon>
        <taxon>Holosporales</taxon>
        <taxon>Holosporaceae</taxon>
        <taxon>Holospora</taxon>
    </lineage>
</organism>
<keyword evidence="3" id="KW-1185">Reference proteome</keyword>
<evidence type="ECO:0000313" key="3">
    <source>
        <dbReference type="Proteomes" id="UP000026922"/>
    </source>
</evidence>
<keyword evidence="1" id="KW-1133">Transmembrane helix</keyword>
<dbReference type="EMBL" id="ARPM03000058">
    <property type="protein sequence ID" value="ETZ05409.1"/>
    <property type="molecule type" value="Genomic_DNA"/>
</dbReference>
<feature type="transmembrane region" description="Helical" evidence="1">
    <location>
        <begin position="6"/>
        <end position="33"/>
    </location>
</feature>
<keyword evidence="1" id="KW-0472">Membrane</keyword>
<protein>
    <recommendedName>
        <fullName evidence="4">Tc1-like transposase DDE domain-containing protein</fullName>
    </recommendedName>
</protein>
<evidence type="ECO:0008006" key="4">
    <source>
        <dbReference type="Google" id="ProtNLM"/>
    </source>
</evidence>
<dbReference type="AlphaFoldDB" id="A0A061JIZ2"/>
<name>A0A061JIZ2_9PROT</name>
<keyword evidence="1" id="KW-0812">Transmembrane</keyword>
<dbReference type="RefSeq" id="WP_006304660.1">
    <property type="nucleotide sequence ID" value="NZ_ARPM03000058.1"/>
</dbReference>
<evidence type="ECO:0000313" key="2">
    <source>
        <dbReference type="EMBL" id="ETZ05409.1"/>
    </source>
</evidence>
<proteinExistence type="predicted"/>
<gene>
    <name evidence="2" type="ORF">K737_300154</name>
</gene>
<evidence type="ECO:0000256" key="1">
    <source>
        <dbReference type="SAM" id="Phobius"/>
    </source>
</evidence>